<accession>A0A5M8FPB4</accession>
<dbReference type="Gene3D" id="3.40.50.10580">
    <property type="entry name" value="ATPase, V1 complex, subunit F"/>
    <property type="match status" value="1"/>
</dbReference>
<name>A0A5M8FPB4_9GAMM</name>
<dbReference type="InterPro" id="IPR036906">
    <property type="entry name" value="ATPase_V1_fsu_sf"/>
</dbReference>
<evidence type="ECO:0000256" key="2">
    <source>
        <dbReference type="ARBA" id="ARBA00022448"/>
    </source>
</evidence>
<comment type="similarity">
    <text evidence="1">Belongs to the V-ATPase F subunit family.</text>
</comment>
<dbReference type="EMBL" id="VWXX01000014">
    <property type="protein sequence ID" value="KAA6184951.1"/>
    <property type="molecule type" value="Genomic_DNA"/>
</dbReference>
<proteinExistence type="inferred from homology"/>
<keyword evidence="2" id="KW-0813">Transport</keyword>
<dbReference type="Pfam" id="PF01990">
    <property type="entry name" value="ATP-synt_F"/>
    <property type="match status" value="1"/>
</dbReference>
<organism evidence="4 5">
    <name type="scientific">Thiohalocapsa marina</name>
    <dbReference type="NCBI Taxonomy" id="424902"/>
    <lineage>
        <taxon>Bacteria</taxon>
        <taxon>Pseudomonadati</taxon>
        <taxon>Pseudomonadota</taxon>
        <taxon>Gammaproteobacteria</taxon>
        <taxon>Chromatiales</taxon>
        <taxon>Chromatiaceae</taxon>
        <taxon>Thiohalocapsa</taxon>
    </lineage>
</organism>
<evidence type="ECO:0000256" key="1">
    <source>
        <dbReference type="ARBA" id="ARBA00010148"/>
    </source>
</evidence>
<sequence>MDAVFIGDEISAAGWRLAGLQCHVPPPTSAEVTALFQRVRDEAGLVLITAELAEQLSQRLLDEALRTQSPPTLVIADIRGRRQPADLAASLKRQLGLAE</sequence>
<dbReference type="RefSeq" id="WP_150093106.1">
    <property type="nucleotide sequence ID" value="NZ_JBFUOH010000006.1"/>
</dbReference>
<dbReference type="Proteomes" id="UP000322981">
    <property type="component" value="Unassembled WGS sequence"/>
</dbReference>
<evidence type="ECO:0000313" key="4">
    <source>
        <dbReference type="EMBL" id="KAA6184951.1"/>
    </source>
</evidence>
<reference evidence="4 5" key="1">
    <citation type="submission" date="2019-09" db="EMBL/GenBank/DDBJ databases">
        <title>Whole-genome sequence of the purple sulfur bacterium Thiohalocapsa marina DSM 19078.</title>
        <authorList>
            <person name="Kyndt J.A."/>
            <person name="Meyer T.E."/>
        </authorList>
    </citation>
    <scope>NUCLEOTIDE SEQUENCE [LARGE SCALE GENOMIC DNA]</scope>
    <source>
        <strain evidence="4 5">DSM 19078</strain>
    </source>
</reference>
<gene>
    <name evidence="4" type="ORF">F2Q65_10450</name>
</gene>
<keyword evidence="3" id="KW-0406">Ion transport</keyword>
<dbReference type="GO" id="GO:0046961">
    <property type="term" value="F:proton-transporting ATPase activity, rotational mechanism"/>
    <property type="evidence" value="ECO:0007669"/>
    <property type="project" value="InterPro"/>
</dbReference>
<dbReference type="AlphaFoldDB" id="A0A5M8FPB4"/>
<evidence type="ECO:0000313" key="5">
    <source>
        <dbReference type="Proteomes" id="UP000322981"/>
    </source>
</evidence>
<evidence type="ECO:0000256" key="3">
    <source>
        <dbReference type="ARBA" id="ARBA00023065"/>
    </source>
</evidence>
<dbReference type="OrthoDB" id="8481801at2"/>
<comment type="caution">
    <text evidence="4">The sequence shown here is derived from an EMBL/GenBank/DDBJ whole genome shotgun (WGS) entry which is preliminary data.</text>
</comment>
<keyword evidence="5" id="KW-1185">Reference proteome</keyword>
<dbReference type="InterPro" id="IPR008218">
    <property type="entry name" value="ATPase_V1-cplx_f_g_su"/>
</dbReference>
<protein>
    <submittedName>
        <fullName evidence="4">Vacuolar H+transporting two-sector ATPase F subunit</fullName>
    </submittedName>
</protein>
<dbReference type="SUPFAM" id="SSF159468">
    <property type="entry name" value="AtpF-like"/>
    <property type="match status" value="1"/>
</dbReference>